<gene>
    <name evidence="4" type="ORF">ACFO6X_11155</name>
</gene>
<comment type="caution">
    <text evidence="4">The sequence shown here is derived from an EMBL/GenBank/DDBJ whole genome shotgun (WGS) entry which is preliminary data.</text>
</comment>
<proteinExistence type="inferred from homology"/>
<comment type="pathway">
    <text evidence="1">Bacterial outer membrane biogenesis; LPS O-antigen biosynthesis.</text>
</comment>
<evidence type="ECO:0000313" key="4">
    <source>
        <dbReference type="EMBL" id="MFC4789536.1"/>
    </source>
</evidence>
<dbReference type="InterPro" id="IPR001509">
    <property type="entry name" value="Epimerase_deHydtase"/>
</dbReference>
<protein>
    <submittedName>
        <fullName evidence="4">NAD-dependent epimerase/dehydratase family protein</fullName>
    </submittedName>
</protein>
<feature type="domain" description="NAD-dependent epimerase/dehydratase" evidence="3">
    <location>
        <begin position="3"/>
        <end position="224"/>
    </location>
</feature>
<dbReference type="EMBL" id="JBHSHJ010000008">
    <property type="protein sequence ID" value="MFC4789536.1"/>
    <property type="molecule type" value="Genomic_DNA"/>
</dbReference>
<evidence type="ECO:0000256" key="1">
    <source>
        <dbReference type="ARBA" id="ARBA00005125"/>
    </source>
</evidence>
<sequence>MKVLLTGSSGFLGRYVLQHLHQQGVETVLLGRQPPSGIHTSHWIAVDLLDNPDVAALVQQAQATHLLHLAWYAEHGQYWNSLLNLRWVEATTRLTEAFCQAGGQQVVVAGTCAEYDWSHGYCREESTPLHPATLYGIAKDAARRLVIAVCQQYQIPCAWGRIFLPFGTGESSQRLIPSLLAALRGQRPNFGIYTNAYRDFLHASDVAAGLVTLLQTRASGAYNVSSGQPLRLEMLVRHLADILHVNPEPLLALGQNRPHDPPLLVGESQRLQALGWCPALTLVQALHQVTQETS</sequence>
<dbReference type="Proteomes" id="UP001596001">
    <property type="component" value="Unassembled WGS sequence"/>
</dbReference>
<keyword evidence="5" id="KW-1185">Reference proteome</keyword>
<comment type="similarity">
    <text evidence="2">Belongs to the NAD(P)-dependent epimerase/dehydratase family.</text>
</comment>
<accession>A0ABV9QDC7</accession>
<dbReference type="InterPro" id="IPR036291">
    <property type="entry name" value="NAD(P)-bd_dom_sf"/>
</dbReference>
<evidence type="ECO:0000259" key="3">
    <source>
        <dbReference type="Pfam" id="PF01370"/>
    </source>
</evidence>
<dbReference type="Gene3D" id="3.40.50.720">
    <property type="entry name" value="NAD(P)-binding Rossmann-like Domain"/>
    <property type="match status" value="1"/>
</dbReference>
<dbReference type="Pfam" id="PF01370">
    <property type="entry name" value="Epimerase"/>
    <property type="match status" value="1"/>
</dbReference>
<name>A0ABV9QDC7_9BURK</name>
<organism evidence="4 5">
    <name type="scientific">Giesbergeria sinuosa</name>
    <dbReference type="NCBI Taxonomy" id="80883"/>
    <lineage>
        <taxon>Bacteria</taxon>
        <taxon>Pseudomonadati</taxon>
        <taxon>Pseudomonadota</taxon>
        <taxon>Betaproteobacteria</taxon>
        <taxon>Burkholderiales</taxon>
        <taxon>Comamonadaceae</taxon>
        <taxon>Giesbergeria</taxon>
    </lineage>
</organism>
<dbReference type="RefSeq" id="WP_382433009.1">
    <property type="nucleotide sequence ID" value="NZ_JBHSHJ010000008.1"/>
</dbReference>
<dbReference type="PANTHER" id="PTHR43000">
    <property type="entry name" value="DTDP-D-GLUCOSE 4,6-DEHYDRATASE-RELATED"/>
    <property type="match status" value="1"/>
</dbReference>
<dbReference type="Gene3D" id="3.90.25.10">
    <property type="entry name" value="UDP-galactose 4-epimerase, domain 1"/>
    <property type="match status" value="1"/>
</dbReference>
<evidence type="ECO:0000313" key="5">
    <source>
        <dbReference type="Proteomes" id="UP001596001"/>
    </source>
</evidence>
<dbReference type="SUPFAM" id="SSF51735">
    <property type="entry name" value="NAD(P)-binding Rossmann-fold domains"/>
    <property type="match status" value="1"/>
</dbReference>
<reference evidence="5" key="1">
    <citation type="journal article" date="2019" name="Int. J. Syst. Evol. Microbiol.">
        <title>The Global Catalogue of Microorganisms (GCM) 10K type strain sequencing project: providing services to taxonomists for standard genome sequencing and annotation.</title>
        <authorList>
            <consortium name="The Broad Institute Genomics Platform"/>
            <consortium name="The Broad Institute Genome Sequencing Center for Infectious Disease"/>
            <person name="Wu L."/>
            <person name="Ma J."/>
        </authorList>
    </citation>
    <scope>NUCLEOTIDE SEQUENCE [LARGE SCALE GENOMIC DNA]</scope>
    <source>
        <strain evidence="5">CCUG 49452</strain>
    </source>
</reference>
<evidence type="ECO:0000256" key="2">
    <source>
        <dbReference type="ARBA" id="ARBA00007637"/>
    </source>
</evidence>